<dbReference type="InterPro" id="IPR004151">
    <property type="entry name" value="7TM_GPCR_serpentine_rcpt_Sre"/>
</dbReference>
<evidence type="ECO:0000256" key="1">
    <source>
        <dbReference type="ARBA" id="ARBA00006803"/>
    </source>
</evidence>
<keyword evidence="2" id="KW-0472">Membrane</keyword>
<feature type="non-terminal residue" evidence="3">
    <location>
        <position position="1"/>
    </location>
</feature>
<feature type="transmembrane region" description="Helical" evidence="2">
    <location>
        <begin position="204"/>
        <end position="226"/>
    </location>
</feature>
<dbReference type="PANTHER" id="PTHR23128">
    <property type="entry name" value="SERPENTINE RECEPTOR, CLASS E (EPSILON)-RELATED"/>
    <property type="match status" value="1"/>
</dbReference>
<dbReference type="Proteomes" id="UP001432027">
    <property type="component" value="Unassembled WGS sequence"/>
</dbReference>
<proteinExistence type="inferred from homology"/>
<gene>
    <name evidence="3" type="ORF">PENTCL1PPCAC_27398</name>
</gene>
<organism evidence="3 4">
    <name type="scientific">Pristionchus entomophagus</name>
    <dbReference type="NCBI Taxonomy" id="358040"/>
    <lineage>
        <taxon>Eukaryota</taxon>
        <taxon>Metazoa</taxon>
        <taxon>Ecdysozoa</taxon>
        <taxon>Nematoda</taxon>
        <taxon>Chromadorea</taxon>
        <taxon>Rhabditida</taxon>
        <taxon>Rhabditina</taxon>
        <taxon>Diplogasteromorpha</taxon>
        <taxon>Diplogasteroidea</taxon>
        <taxon>Neodiplogasteridae</taxon>
        <taxon>Pristionchus</taxon>
    </lineage>
</organism>
<dbReference type="GO" id="GO:0007606">
    <property type="term" value="P:sensory perception of chemical stimulus"/>
    <property type="evidence" value="ECO:0007669"/>
    <property type="project" value="InterPro"/>
</dbReference>
<dbReference type="PANTHER" id="PTHR23128:SF132">
    <property type="entry name" value="SERPENTINE RECEPTOR, CLASS E (EPSILON)-RELATED"/>
    <property type="match status" value="1"/>
</dbReference>
<comment type="similarity">
    <text evidence="1">Belongs to the nematode receptor-like protein sre family.</text>
</comment>
<evidence type="ECO:0000256" key="2">
    <source>
        <dbReference type="SAM" id="Phobius"/>
    </source>
</evidence>
<accession>A0AAV5UE45</accession>
<dbReference type="Pfam" id="PF03125">
    <property type="entry name" value="Sre"/>
    <property type="match status" value="1"/>
</dbReference>
<evidence type="ECO:0000313" key="4">
    <source>
        <dbReference type="Proteomes" id="UP001432027"/>
    </source>
</evidence>
<dbReference type="GO" id="GO:0016020">
    <property type="term" value="C:membrane"/>
    <property type="evidence" value="ECO:0007669"/>
    <property type="project" value="InterPro"/>
</dbReference>
<dbReference type="EMBL" id="BTSX01000006">
    <property type="protein sequence ID" value="GMT05224.1"/>
    <property type="molecule type" value="Genomic_DNA"/>
</dbReference>
<sequence length="239" mass="27522">TFFIRCSIIFSQQPVWREEILQRISNILGTKRALAIFADYNRFEVSDWVVAAIHSIVAVEFIVTAILVGGLLIASSIIMKTAVFHPNMMRITVFFLIHLYILLFSRIIIYLFQIRAIDVSEDVDFSTILIITATVIRFYISFALVFILVAVVAERVFATLLVHDYEKKDRYCIAIAELSCVFILSLTFALNFETGIFNFLPWQCGYVIIFAFTISGGITAIFLNYYNRKRLFYNNLNPM</sequence>
<comment type="caution">
    <text evidence="3">The sequence shown here is derived from an EMBL/GenBank/DDBJ whole genome shotgun (WGS) entry which is preliminary data.</text>
</comment>
<feature type="transmembrane region" description="Helical" evidence="2">
    <location>
        <begin position="171"/>
        <end position="192"/>
    </location>
</feature>
<dbReference type="AlphaFoldDB" id="A0AAV5UE45"/>
<evidence type="ECO:0000313" key="3">
    <source>
        <dbReference type="EMBL" id="GMT05224.1"/>
    </source>
</evidence>
<keyword evidence="2" id="KW-0812">Transmembrane</keyword>
<feature type="transmembrane region" description="Helical" evidence="2">
    <location>
        <begin position="48"/>
        <end position="79"/>
    </location>
</feature>
<name>A0AAV5UE45_9BILA</name>
<keyword evidence="4" id="KW-1185">Reference proteome</keyword>
<reference evidence="3" key="1">
    <citation type="submission" date="2023-10" db="EMBL/GenBank/DDBJ databases">
        <title>Genome assembly of Pristionchus species.</title>
        <authorList>
            <person name="Yoshida K."/>
            <person name="Sommer R.J."/>
        </authorList>
    </citation>
    <scope>NUCLEOTIDE SEQUENCE</scope>
    <source>
        <strain evidence="3">RS0144</strain>
    </source>
</reference>
<feature type="transmembrane region" description="Helical" evidence="2">
    <location>
        <begin position="91"/>
        <end position="113"/>
    </location>
</feature>
<protein>
    <recommendedName>
        <fullName evidence="5">G protein-coupled receptor</fullName>
    </recommendedName>
</protein>
<feature type="transmembrane region" description="Helical" evidence="2">
    <location>
        <begin position="125"/>
        <end position="151"/>
    </location>
</feature>
<evidence type="ECO:0008006" key="5">
    <source>
        <dbReference type="Google" id="ProtNLM"/>
    </source>
</evidence>
<keyword evidence="2" id="KW-1133">Transmembrane helix</keyword>